<dbReference type="EMBL" id="PDCK01000042">
    <property type="protein sequence ID" value="PRQ38566.1"/>
    <property type="molecule type" value="Genomic_DNA"/>
</dbReference>
<dbReference type="Proteomes" id="UP000238479">
    <property type="component" value="Chromosome 4"/>
</dbReference>
<feature type="transmembrane region" description="Helical" evidence="1">
    <location>
        <begin position="63"/>
        <end position="83"/>
    </location>
</feature>
<sequence length="88" mass="10263">MLLLFCILLLLFSSGIGLFQVESLSMSSDFLCFWRLGPPLLLDIWKAYHYYRGEVQFVTLFDCFCHSVVVDIELLFLVVMFLWSSLNV</sequence>
<keyword evidence="1" id="KW-0472">Membrane</keyword>
<protein>
    <submittedName>
        <fullName evidence="3">Uncharacterized protein</fullName>
    </submittedName>
</protein>
<feature type="signal peptide" evidence="2">
    <location>
        <begin position="1"/>
        <end position="17"/>
    </location>
</feature>
<dbReference type="Gramene" id="PRQ38566">
    <property type="protein sequence ID" value="PRQ38566"/>
    <property type="gene ID" value="RchiOBHm_Chr4g0415401"/>
</dbReference>
<comment type="caution">
    <text evidence="3">The sequence shown here is derived from an EMBL/GenBank/DDBJ whole genome shotgun (WGS) entry which is preliminary data.</text>
</comment>
<keyword evidence="1" id="KW-1133">Transmembrane helix</keyword>
<proteinExistence type="predicted"/>
<name>A0A2P6QWM0_ROSCH</name>
<evidence type="ECO:0000313" key="4">
    <source>
        <dbReference type="Proteomes" id="UP000238479"/>
    </source>
</evidence>
<accession>A0A2P6QWM0</accession>
<gene>
    <name evidence="3" type="ORF">RchiOBHm_Chr4g0415401</name>
</gene>
<keyword evidence="1" id="KW-0812">Transmembrane</keyword>
<evidence type="ECO:0000256" key="2">
    <source>
        <dbReference type="SAM" id="SignalP"/>
    </source>
</evidence>
<dbReference type="AlphaFoldDB" id="A0A2P6QWM0"/>
<organism evidence="3 4">
    <name type="scientific">Rosa chinensis</name>
    <name type="common">China rose</name>
    <dbReference type="NCBI Taxonomy" id="74649"/>
    <lineage>
        <taxon>Eukaryota</taxon>
        <taxon>Viridiplantae</taxon>
        <taxon>Streptophyta</taxon>
        <taxon>Embryophyta</taxon>
        <taxon>Tracheophyta</taxon>
        <taxon>Spermatophyta</taxon>
        <taxon>Magnoliopsida</taxon>
        <taxon>eudicotyledons</taxon>
        <taxon>Gunneridae</taxon>
        <taxon>Pentapetalae</taxon>
        <taxon>rosids</taxon>
        <taxon>fabids</taxon>
        <taxon>Rosales</taxon>
        <taxon>Rosaceae</taxon>
        <taxon>Rosoideae</taxon>
        <taxon>Rosoideae incertae sedis</taxon>
        <taxon>Rosa</taxon>
    </lineage>
</organism>
<keyword evidence="4" id="KW-1185">Reference proteome</keyword>
<keyword evidence="2" id="KW-0732">Signal</keyword>
<evidence type="ECO:0000313" key="3">
    <source>
        <dbReference type="EMBL" id="PRQ38566.1"/>
    </source>
</evidence>
<reference evidence="3 4" key="1">
    <citation type="journal article" date="2018" name="Nat. Genet.">
        <title>The Rosa genome provides new insights in the design of modern roses.</title>
        <authorList>
            <person name="Bendahmane M."/>
        </authorList>
    </citation>
    <scope>NUCLEOTIDE SEQUENCE [LARGE SCALE GENOMIC DNA]</scope>
    <source>
        <strain evidence="4">cv. Old Blush</strain>
    </source>
</reference>
<feature type="chain" id="PRO_5015192361" evidence="2">
    <location>
        <begin position="18"/>
        <end position="88"/>
    </location>
</feature>
<evidence type="ECO:0000256" key="1">
    <source>
        <dbReference type="SAM" id="Phobius"/>
    </source>
</evidence>